<sequence length="751" mass="82981">MLDEIVIAGEGSYPEAGERLSSLKALNFVFGANGSGKTTISRVVADPAGHPKCNLSWQNGRRLDSRVYNSDFVAKNFAEATAPGIFTLGEENAETRAKIDATKKKVDDLEREISRLTLNIEGADGKGGKVGELKKARDEFDEKCWRHKTTHDTYFSAAFEGYRNQKSRFAEKMLTENAGNTAALHPLDVLKARAGTVYRRGIEPLPRVPTISLKDLRDLEGEGILAKRVIGKQDLDIAALIKRLGNSDWVKRGLDFLGEPGSPCPFCQQPTPHSLEQELNAYFDEAYLADMAELKRVDEAYDTFASAAIKRLGELVSSAHPSLDGEKMKLELERFEDRVTLNKRLLDQKSKEPSAPITLDSLGEIEAEITGTITSANAAVDEHNRMVTNLATERTTLTSEIWKRLLHDGAADIVAYTATKTASERAINGMNGSRTAKEGELAAARSELSMLERSVTSVLPTVTEINATLSSFGFMNFKLATAGENDGDYKVVRLDGSDAIRTLSEGERGFITFLYFYHLVRGSISASGVATDRVVVFDDPVSSLDSDVLFIVSALIKRVLDEACLGAGSVKQVFVLTHNVYFHKEVTFDPKRQDVCRAHETFWIIRKLGKHSKIIGYGHNPIKTSYELLWAEVRDPNRSKVTIQNTLRRIVENYFKILGNLDKDDIIAKFTGRDKTICASLFSWVNDGSHSHHDDIFVSADDGLVERYLAVFRDIFVQTGHIKHYEMMMGPIPAAEARDASAASRNAAAAA</sequence>
<dbReference type="Gene3D" id="3.40.50.300">
    <property type="entry name" value="P-loop containing nucleotide triphosphate hydrolases"/>
    <property type="match status" value="1"/>
</dbReference>
<dbReference type="InterPro" id="IPR026866">
    <property type="entry name" value="CR006_AAA"/>
</dbReference>
<dbReference type="RefSeq" id="WP_211851603.1">
    <property type="nucleotide sequence ID" value="NZ_JAAGBB010000006.1"/>
</dbReference>
<evidence type="ECO:0000313" key="3">
    <source>
        <dbReference type="EMBL" id="MBR0663999.1"/>
    </source>
</evidence>
<dbReference type="SUPFAM" id="SSF52540">
    <property type="entry name" value="P-loop containing nucleoside triphosphate hydrolases"/>
    <property type="match status" value="1"/>
</dbReference>
<reference evidence="4" key="1">
    <citation type="journal article" date="2021" name="Syst. Appl. Microbiol.">
        <title>Roseomonas hellenica sp. nov., isolated from roots of wild-growing Alkanna tinctoria.</title>
        <authorList>
            <person name="Rat A."/>
            <person name="Naranjo H.D."/>
            <person name="Lebbe L."/>
            <person name="Cnockaert M."/>
            <person name="Krigas N."/>
            <person name="Grigoriadou K."/>
            <person name="Maloupa E."/>
            <person name="Willems A."/>
        </authorList>
    </citation>
    <scope>NUCLEOTIDE SEQUENCE [LARGE SCALE GENOMIC DNA]</scope>
    <source>
        <strain evidence="4">LMG 31523</strain>
    </source>
</reference>
<keyword evidence="4" id="KW-1185">Reference proteome</keyword>
<protein>
    <submittedName>
        <fullName evidence="3">AAA family ATPase</fullName>
    </submittedName>
</protein>
<comment type="caution">
    <text evidence="3">The sequence shown here is derived from an EMBL/GenBank/DDBJ whole genome shotgun (WGS) entry which is preliminary data.</text>
</comment>
<evidence type="ECO:0000259" key="2">
    <source>
        <dbReference type="Pfam" id="PF13166"/>
    </source>
</evidence>
<evidence type="ECO:0000313" key="4">
    <source>
        <dbReference type="Proteomes" id="UP001196870"/>
    </source>
</evidence>
<feature type="coiled-coil region" evidence="1">
    <location>
        <begin position="92"/>
        <end position="126"/>
    </location>
</feature>
<evidence type="ECO:0000256" key="1">
    <source>
        <dbReference type="SAM" id="Coils"/>
    </source>
</evidence>
<dbReference type="EMBL" id="JAAGBB010000006">
    <property type="protein sequence ID" value="MBR0663999.1"/>
    <property type="molecule type" value="Genomic_DNA"/>
</dbReference>
<proteinExistence type="predicted"/>
<accession>A0ABS5EUQ3</accession>
<dbReference type="InterPro" id="IPR027417">
    <property type="entry name" value="P-loop_NTPase"/>
</dbReference>
<feature type="domain" description="Protein CR006 P-loop" evidence="2">
    <location>
        <begin position="11"/>
        <end position="716"/>
    </location>
</feature>
<dbReference type="Pfam" id="PF13166">
    <property type="entry name" value="AAA_13"/>
    <property type="match status" value="1"/>
</dbReference>
<gene>
    <name evidence="3" type="ORF">GXW71_06470</name>
</gene>
<dbReference type="PANTHER" id="PTHR32114">
    <property type="entry name" value="ABC TRANSPORTER ABCH.3"/>
    <property type="match status" value="1"/>
</dbReference>
<dbReference type="Proteomes" id="UP001196870">
    <property type="component" value="Unassembled WGS sequence"/>
</dbReference>
<dbReference type="PANTHER" id="PTHR32114:SF2">
    <property type="entry name" value="ABC TRANSPORTER ABCH.3"/>
    <property type="match status" value="1"/>
</dbReference>
<name>A0ABS5EUQ3_9PROT</name>
<keyword evidence="1" id="KW-0175">Coiled coil</keyword>
<organism evidence="3 4">
    <name type="scientific">Plastoroseomonas hellenica</name>
    <dbReference type="NCBI Taxonomy" id="2687306"/>
    <lineage>
        <taxon>Bacteria</taxon>
        <taxon>Pseudomonadati</taxon>
        <taxon>Pseudomonadota</taxon>
        <taxon>Alphaproteobacteria</taxon>
        <taxon>Acetobacterales</taxon>
        <taxon>Acetobacteraceae</taxon>
        <taxon>Plastoroseomonas</taxon>
    </lineage>
</organism>